<gene>
    <name evidence="6" type="ORF">ESZ48_08790</name>
</gene>
<dbReference type="RefSeq" id="WP_129016973.1">
    <property type="nucleotide sequence ID" value="NZ_SDDZ01000004.1"/>
</dbReference>
<dbReference type="OrthoDB" id="955119at2"/>
<evidence type="ECO:0000256" key="1">
    <source>
        <dbReference type="ARBA" id="ARBA00022617"/>
    </source>
</evidence>
<dbReference type="AlphaFoldDB" id="A0A4Q0XGU5"/>
<keyword evidence="7" id="KW-1185">Reference proteome</keyword>
<dbReference type="Proteomes" id="UP000289792">
    <property type="component" value="Unassembled WGS sequence"/>
</dbReference>
<protein>
    <submittedName>
        <fullName evidence="6">Cytochrome c</fullName>
    </submittedName>
</protein>
<name>A0A4Q0XGU5_9FLAO</name>
<keyword evidence="2 4" id="KW-0479">Metal-binding</keyword>
<dbReference type="InterPro" id="IPR036909">
    <property type="entry name" value="Cyt_c-like_dom_sf"/>
</dbReference>
<reference evidence="6 7" key="1">
    <citation type="submission" date="2019-01" db="EMBL/GenBank/DDBJ databases">
        <title>Genome sequence of the Antarctic species Gelidibacter gilvus ACAM 158(T).</title>
        <authorList>
            <person name="Bowman J.P."/>
        </authorList>
    </citation>
    <scope>NUCLEOTIDE SEQUENCE [LARGE SCALE GENOMIC DNA]</scope>
    <source>
        <strain evidence="6 7">IC158</strain>
    </source>
</reference>
<dbReference type="GO" id="GO:0009055">
    <property type="term" value="F:electron transfer activity"/>
    <property type="evidence" value="ECO:0007669"/>
    <property type="project" value="InterPro"/>
</dbReference>
<dbReference type="GO" id="GO:0020037">
    <property type="term" value="F:heme binding"/>
    <property type="evidence" value="ECO:0007669"/>
    <property type="project" value="InterPro"/>
</dbReference>
<keyword evidence="1 4" id="KW-0349">Heme</keyword>
<evidence type="ECO:0000313" key="7">
    <source>
        <dbReference type="Proteomes" id="UP000289792"/>
    </source>
</evidence>
<evidence type="ECO:0000256" key="2">
    <source>
        <dbReference type="ARBA" id="ARBA00022723"/>
    </source>
</evidence>
<sequence>MKKTLTIFTVLGAMLFMGCGDGEKKKDDPYAKPAPTEQTKAVSSVPASQRVDLTNKGIGPIKNVELGETIDMEMAAKGEEVYKMNCTACHKVDKKFIGPAPKGILERRTPEWVMNMILNPEGMTKDDPLAHDLLLEFNGSPMANQNMSEEQARQMVEYFRTL</sequence>
<dbReference type="SUPFAM" id="SSF46626">
    <property type="entry name" value="Cytochrome c"/>
    <property type="match status" value="1"/>
</dbReference>
<dbReference type="GO" id="GO:0046872">
    <property type="term" value="F:metal ion binding"/>
    <property type="evidence" value="ECO:0007669"/>
    <property type="project" value="UniProtKB-KW"/>
</dbReference>
<dbReference type="InterPro" id="IPR009056">
    <property type="entry name" value="Cyt_c-like_dom"/>
</dbReference>
<accession>A0A4Q0XGU5</accession>
<dbReference type="Pfam" id="PF00034">
    <property type="entry name" value="Cytochrom_C"/>
    <property type="match status" value="1"/>
</dbReference>
<evidence type="ECO:0000259" key="5">
    <source>
        <dbReference type="PROSITE" id="PS51007"/>
    </source>
</evidence>
<dbReference type="PROSITE" id="PS51257">
    <property type="entry name" value="PROKAR_LIPOPROTEIN"/>
    <property type="match status" value="1"/>
</dbReference>
<dbReference type="EMBL" id="SDDZ01000004">
    <property type="protein sequence ID" value="RXJ50077.1"/>
    <property type="molecule type" value="Genomic_DNA"/>
</dbReference>
<comment type="caution">
    <text evidence="6">The sequence shown here is derived from an EMBL/GenBank/DDBJ whole genome shotgun (WGS) entry which is preliminary data.</text>
</comment>
<evidence type="ECO:0000313" key="6">
    <source>
        <dbReference type="EMBL" id="RXJ50077.1"/>
    </source>
</evidence>
<feature type="domain" description="Cytochrome c" evidence="5">
    <location>
        <begin position="73"/>
        <end position="162"/>
    </location>
</feature>
<dbReference type="Gene3D" id="1.10.760.10">
    <property type="entry name" value="Cytochrome c-like domain"/>
    <property type="match status" value="1"/>
</dbReference>
<proteinExistence type="predicted"/>
<evidence type="ECO:0000256" key="4">
    <source>
        <dbReference type="PROSITE-ProRule" id="PRU00433"/>
    </source>
</evidence>
<keyword evidence="3 4" id="KW-0408">Iron</keyword>
<dbReference type="PROSITE" id="PS51007">
    <property type="entry name" value="CYTC"/>
    <property type="match status" value="1"/>
</dbReference>
<evidence type="ECO:0000256" key="3">
    <source>
        <dbReference type="ARBA" id="ARBA00023004"/>
    </source>
</evidence>
<organism evidence="6 7">
    <name type="scientific">Gelidibacter gilvus</name>
    <dbReference type="NCBI Taxonomy" id="59602"/>
    <lineage>
        <taxon>Bacteria</taxon>
        <taxon>Pseudomonadati</taxon>
        <taxon>Bacteroidota</taxon>
        <taxon>Flavobacteriia</taxon>
        <taxon>Flavobacteriales</taxon>
        <taxon>Flavobacteriaceae</taxon>
        <taxon>Gelidibacter</taxon>
    </lineage>
</organism>